<keyword evidence="5" id="KW-0999">Mitochondrion inner membrane</keyword>
<evidence type="ECO:0000313" key="10">
    <source>
        <dbReference type="EMBL" id="KAF2738254.1"/>
    </source>
</evidence>
<feature type="non-terminal residue" evidence="10">
    <location>
        <position position="1"/>
    </location>
</feature>
<reference evidence="10" key="1">
    <citation type="journal article" date="2020" name="Stud. Mycol.">
        <title>101 Dothideomycetes genomes: a test case for predicting lifestyles and emergence of pathogens.</title>
        <authorList>
            <person name="Haridas S."/>
            <person name="Albert R."/>
            <person name="Binder M."/>
            <person name="Bloem J."/>
            <person name="Labutti K."/>
            <person name="Salamov A."/>
            <person name="Andreopoulos B."/>
            <person name="Baker S."/>
            <person name="Barry K."/>
            <person name="Bills G."/>
            <person name="Bluhm B."/>
            <person name="Cannon C."/>
            <person name="Castanera R."/>
            <person name="Culley D."/>
            <person name="Daum C."/>
            <person name="Ezra D."/>
            <person name="Gonzalez J."/>
            <person name="Henrissat B."/>
            <person name="Kuo A."/>
            <person name="Liang C."/>
            <person name="Lipzen A."/>
            <person name="Lutzoni F."/>
            <person name="Magnuson J."/>
            <person name="Mondo S."/>
            <person name="Nolan M."/>
            <person name="Ohm R."/>
            <person name="Pangilinan J."/>
            <person name="Park H.-J."/>
            <person name="Ramirez L."/>
            <person name="Alfaro M."/>
            <person name="Sun H."/>
            <person name="Tritt A."/>
            <person name="Yoshinaga Y."/>
            <person name="Zwiers L.-H."/>
            <person name="Turgeon B."/>
            <person name="Goodwin S."/>
            <person name="Spatafora J."/>
            <person name="Crous P."/>
            <person name="Grigoriev I."/>
        </authorList>
    </citation>
    <scope>NUCLEOTIDE SEQUENCE</scope>
    <source>
        <strain evidence="10">CBS 125425</strain>
    </source>
</reference>
<evidence type="ECO:0000256" key="5">
    <source>
        <dbReference type="ARBA" id="ARBA00022792"/>
    </source>
</evidence>
<protein>
    <recommendedName>
        <fullName evidence="3">Cytochrome c oxidase assembly protein COX20, mitochondrial</fullName>
    </recommendedName>
</protein>
<dbReference type="Pfam" id="PF12597">
    <property type="entry name" value="Cox20"/>
    <property type="match status" value="1"/>
</dbReference>
<comment type="caution">
    <text evidence="10">The sequence shown here is derived from an EMBL/GenBank/DDBJ whole genome shotgun (WGS) entry which is preliminary data.</text>
</comment>
<keyword evidence="7" id="KW-0496">Mitochondrion</keyword>
<dbReference type="AlphaFoldDB" id="A0A9P4V4Z5"/>
<evidence type="ECO:0000256" key="2">
    <source>
        <dbReference type="ARBA" id="ARBA00009575"/>
    </source>
</evidence>
<keyword evidence="6" id="KW-1133">Transmembrane helix</keyword>
<dbReference type="GO" id="GO:0005743">
    <property type="term" value="C:mitochondrial inner membrane"/>
    <property type="evidence" value="ECO:0007669"/>
    <property type="project" value="UniProtKB-SubCell"/>
</dbReference>
<dbReference type="EMBL" id="ML996110">
    <property type="protein sequence ID" value="KAF2738254.1"/>
    <property type="molecule type" value="Genomic_DNA"/>
</dbReference>
<evidence type="ECO:0000256" key="3">
    <source>
        <dbReference type="ARBA" id="ARBA00017689"/>
    </source>
</evidence>
<dbReference type="PANTHER" id="PTHR31586">
    <property type="entry name" value="CYTOCHROME C OXIDASE PROTEIN 20"/>
    <property type="match status" value="1"/>
</dbReference>
<accession>A0A9P4V4Z5</accession>
<dbReference type="PIRSF" id="PIRSF007871">
    <property type="entry name" value="Cox20"/>
    <property type="match status" value="1"/>
</dbReference>
<comment type="subcellular location">
    <subcellularLocation>
        <location evidence="1">Mitochondrion inner membrane</location>
    </subcellularLocation>
</comment>
<feature type="region of interest" description="Disordered" evidence="9">
    <location>
        <begin position="121"/>
        <end position="146"/>
    </location>
</feature>
<organism evidence="10 11">
    <name type="scientific">Polyplosphaeria fusca</name>
    <dbReference type="NCBI Taxonomy" id="682080"/>
    <lineage>
        <taxon>Eukaryota</taxon>
        <taxon>Fungi</taxon>
        <taxon>Dikarya</taxon>
        <taxon>Ascomycota</taxon>
        <taxon>Pezizomycotina</taxon>
        <taxon>Dothideomycetes</taxon>
        <taxon>Pleosporomycetidae</taxon>
        <taxon>Pleosporales</taxon>
        <taxon>Tetraplosphaeriaceae</taxon>
        <taxon>Polyplosphaeria</taxon>
    </lineage>
</organism>
<dbReference type="GO" id="GO:0033617">
    <property type="term" value="P:mitochondrial respiratory chain complex IV assembly"/>
    <property type="evidence" value="ECO:0007669"/>
    <property type="project" value="InterPro"/>
</dbReference>
<name>A0A9P4V4Z5_9PLEO</name>
<evidence type="ECO:0000256" key="6">
    <source>
        <dbReference type="ARBA" id="ARBA00022989"/>
    </source>
</evidence>
<dbReference type="PANTHER" id="PTHR31586:SF1">
    <property type="entry name" value="CYTOCHROME C OXIDASE ASSEMBLY PROTEIN COX20, MITOCHONDRIAL"/>
    <property type="match status" value="1"/>
</dbReference>
<evidence type="ECO:0000256" key="8">
    <source>
        <dbReference type="ARBA" id="ARBA00023136"/>
    </source>
</evidence>
<sequence length="160" mass="19040">RPPANTLPGGMAHTAGGRKDEPEITYWSVVRQLGPEYYLTYHKRPCVRDSLLVGIPTGAVIGGLAGVLRRPVWTACTYAWFSWIGASVLSYEYCQYWRSKEKEGIRQMRELMEKKKVKVEARREERRRLKEERDRLEEERKEAERRKSWSYWVDKNVRFW</sequence>
<keyword evidence="4" id="KW-0812">Transmembrane</keyword>
<evidence type="ECO:0000256" key="7">
    <source>
        <dbReference type="ARBA" id="ARBA00023128"/>
    </source>
</evidence>
<gene>
    <name evidence="10" type="ORF">EJ04DRAFT_409012</name>
</gene>
<keyword evidence="8" id="KW-0472">Membrane</keyword>
<dbReference type="InterPro" id="IPR022533">
    <property type="entry name" value="Cox20"/>
</dbReference>
<evidence type="ECO:0000256" key="4">
    <source>
        <dbReference type="ARBA" id="ARBA00022692"/>
    </source>
</evidence>
<dbReference type="OrthoDB" id="14603at2759"/>
<keyword evidence="11" id="KW-1185">Reference proteome</keyword>
<evidence type="ECO:0000313" key="11">
    <source>
        <dbReference type="Proteomes" id="UP000799444"/>
    </source>
</evidence>
<evidence type="ECO:0000256" key="9">
    <source>
        <dbReference type="SAM" id="MobiDB-lite"/>
    </source>
</evidence>
<proteinExistence type="inferred from homology"/>
<feature type="non-terminal residue" evidence="10">
    <location>
        <position position="160"/>
    </location>
</feature>
<dbReference type="Proteomes" id="UP000799444">
    <property type="component" value="Unassembled WGS sequence"/>
</dbReference>
<comment type="similarity">
    <text evidence="2">Belongs to the COX20 family.</text>
</comment>
<evidence type="ECO:0000256" key="1">
    <source>
        <dbReference type="ARBA" id="ARBA00004273"/>
    </source>
</evidence>